<keyword evidence="1" id="KW-0732">Signal</keyword>
<keyword evidence="3" id="KW-1185">Reference proteome</keyword>
<dbReference type="Proteomes" id="UP001222118">
    <property type="component" value="Chromosome"/>
</dbReference>
<accession>A0ABY7YWA2</accession>
<name>A0ABY7YWA2_9HYPH</name>
<organism evidence="2 3">
    <name type="scientific">Devosia rhodophyticola</name>
    <dbReference type="NCBI Taxonomy" id="3026423"/>
    <lineage>
        <taxon>Bacteria</taxon>
        <taxon>Pseudomonadati</taxon>
        <taxon>Pseudomonadota</taxon>
        <taxon>Alphaproteobacteria</taxon>
        <taxon>Hyphomicrobiales</taxon>
        <taxon>Devosiaceae</taxon>
        <taxon>Devosia</taxon>
    </lineage>
</organism>
<evidence type="ECO:0008006" key="4">
    <source>
        <dbReference type="Google" id="ProtNLM"/>
    </source>
</evidence>
<gene>
    <name evidence="2" type="ORF">PSQ90_14780</name>
</gene>
<reference evidence="2 3" key="1">
    <citation type="submission" date="2023-02" db="EMBL/GenBank/DDBJ databases">
        <title>Devosia chondri sp. nov., isolated from the phycosphere of marine algae.</title>
        <authorList>
            <person name="Kim J.M."/>
            <person name="Lee J.K."/>
            <person name="Choi B.J."/>
            <person name="Bayburt H."/>
            <person name="Jeon C.O."/>
        </authorList>
    </citation>
    <scope>NUCLEOTIDE SEQUENCE [LARGE SCALE GENOMIC DNA]</scope>
    <source>
        <strain evidence="2 3">G2-5</strain>
    </source>
</reference>
<evidence type="ECO:0000256" key="1">
    <source>
        <dbReference type="SAM" id="SignalP"/>
    </source>
</evidence>
<evidence type="ECO:0000313" key="2">
    <source>
        <dbReference type="EMBL" id="WDR05524.1"/>
    </source>
</evidence>
<sequence>MTKTFAVLVLLGAGFFGQAHASDALYITADYHSSANRNIANVSLLGDSNAFSIDQTFTGLGSVNSLSLDIIGDLNGGPLNTAFAPALASIGLQPGQIVQYGNANAMSVTLHGASNLFAAAQVGSNNMLTAMVVGNNNQSSVSQSGTGNSLSFTQNGNGNSLTVVQRAY</sequence>
<proteinExistence type="predicted"/>
<evidence type="ECO:0000313" key="3">
    <source>
        <dbReference type="Proteomes" id="UP001222118"/>
    </source>
</evidence>
<feature type="chain" id="PRO_5046919910" description="Curlin associated repeat-containing protein" evidence="1">
    <location>
        <begin position="22"/>
        <end position="168"/>
    </location>
</feature>
<protein>
    <recommendedName>
        <fullName evidence="4">Curlin associated repeat-containing protein</fullName>
    </recommendedName>
</protein>
<feature type="signal peptide" evidence="1">
    <location>
        <begin position="1"/>
        <end position="21"/>
    </location>
</feature>
<dbReference type="EMBL" id="CP118247">
    <property type="protein sequence ID" value="WDR05524.1"/>
    <property type="molecule type" value="Genomic_DNA"/>
</dbReference>
<dbReference type="RefSeq" id="WP_282211043.1">
    <property type="nucleotide sequence ID" value="NZ_CP118247.1"/>
</dbReference>